<dbReference type="OrthoDB" id="135231at2"/>
<dbReference type="PANTHER" id="PTHR43798">
    <property type="entry name" value="MONOACYLGLYCEROL LIPASE"/>
    <property type="match status" value="1"/>
</dbReference>
<dbReference type="GO" id="GO:0016787">
    <property type="term" value="F:hydrolase activity"/>
    <property type="evidence" value="ECO:0007669"/>
    <property type="project" value="UniProtKB-KW"/>
</dbReference>
<evidence type="ECO:0000313" key="3">
    <source>
        <dbReference type="Proteomes" id="UP000319502"/>
    </source>
</evidence>
<dbReference type="Proteomes" id="UP000319502">
    <property type="component" value="Unassembled WGS sequence"/>
</dbReference>
<gene>
    <name evidence="2" type="ORF">FHP91_03290</name>
</gene>
<dbReference type="SUPFAM" id="SSF53474">
    <property type="entry name" value="alpha/beta-Hydrolases"/>
    <property type="match status" value="1"/>
</dbReference>
<dbReference type="RefSeq" id="WP_144308228.1">
    <property type="nucleotide sequence ID" value="NZ_VMNK01000003.1"/>
</dbReference>
<proteinExistence type="predicted"/>
<dbReference type="AlphaFoldDB" id="A0A557R0L0"/>
<keyword evidence="2" id="KW-0378">Hydrolase</keyword>
<dbReference type="InterPro" id="IPR000073">
    <property type="entry name" value="AB_hydrolase_1"/>
</dbReference>
<dbReference type="Pfam" id="PF12697">
    <property type="entry name" value="Abhydrolase_6"/>
    <property type="match status" value="1"/>
</dbReference>
<comment type="caution">
    <text evidence="2">The sequence shown here is derived from an EMBL/GenBank/DDBJ whole genome shotgun (WGS) entry which is preliminary data.</text>
</comment>
<name>A0A557R0L0_9RHOO</name>
<evidence type="ECO:0000313" key="2">
    <source>
        <dbReference type="EMBL" id="TVO58702.1"/>
    </source>
</evidence>
<reference evidence="2 3" key="1">
    <citation type="submission" date="2019-07" db="EMBL/GenBank/DDBJ databases">
        <title>The pathways for chlorine oxyanion respiration interact through the shared metabolite chlorate.</title>
        <authorList>
            <person name="Barnum T.P."/>
            <person name="Cheng Y."/>
            <person name="Hill K.A."/>
            <person name="Lucas L.N."/>
            <person name="Carlson H.K."/>
            <person name="Coates J.D."/>
        </authorList>
    </citation>
    <scope>NUCLEOTIDE SEQUENCE [LARGE SCALE GENOMIC DNA]</scope>
    <source>
        <strain evidence="2 3">SFB-3</strain>
    </source>
</reference>
<accession>A0A557R0L0</accession>
<dbReference type="EMBL" id="VMNK01000003">
    <property type="protein sequence ID" value="TVO58702.1"/>
    <property type="molecule type" value="Genomic_DNA"/>
</dbReference>
<dbReference type="Gene3D" id="3.40.50.1820">
    <property type="entry name" value="alpha/beta hydrolase"/>
    <property type="match status" value="1"/>
</dbReference>
<dbReference type="InterPro" id="IPR050266">
    <property type="entry name" value="AB_hydrolase_sf"/>
</dbReference>
<sequence length="259" mass="28000">MPTLSLLDQTLDYVRLHAATPRAGAPTLVFLHEGLGAISIWRDFPQRLTDAVGGDALVYSRAGYGRSSPAELPRPVNYMHTEALRILPALLDALAIERPVLFGHSDGGSIALICAGATATALSGIVVLAPHVMVEDITIAGIQEARARYETTPMRDRLGRHHDDPDAVFWGWNNVWLDPAFRDWNIEHLLPGIDCPVLAIQGEDDEYATLAQIDRIADGAPDVRLLALPDCRHSPHADQPDAVIAATAEFIASLTPAST</sequence>
<evidence type="ECO:0000259" key="1">
    <source>
        <dbReference type="Pfam" id="PF12697"/>
    </source>
</evidence>
<protein>
    <submittedName>
        <fullName evidence="2">Alpha/beta hydrolase</fullName>
    </submittedName>
</protein>
<dbReference type="InterPro" id="IPR029058">
    <property type="entry name" value="AB_hydrolase_fold"/>
</dbReference>
<keyword evidence="3" id="KW-1185">Reference proteome</keyword>
<organism evidence="2 3">
    <name type="scientific">Denitromonas halophila</name>
    <dbReference type="NCBI Taxonomy" id="1629404"/>
    <lineage>
        <taxon>Bacteria</taxon>
        <taxon>Pseudomonadati</taxon>
        <taxon>Pseudomonadota</taxon>
        <taxon>Betaproteobacteria</taxon>
        <taxon>Rhodocyclales</taxon>
        <taxon>Zoogloeaceae</taxon>
        <taxon>Denitromonas</taxon>
    </lineage>
</organism>
<feature type="domain" description="AB hydrolase-1" evidence="1">
    <location>
        <begin position="28"/>
        <end position="246"/>
    </location>
</feature>
<dbReference type="PANTHER" id="PTHR43798:SF33">
    <property type="entry name" value="HYDROLASE, PUTATIVE (AFU_ORTHOLOGUE AFUA_2G14860)-RELATED"/>
    <property type="match status" value="1"/>
</dbReference>
<dbReference type="GO" id="GO:0016020">
    <property type="term" value="C:membrane"/>
    <property type="evidence" value="ECO:0007669"/>
    <property type="project" value="TreeGrafter"/>
</dbReference>